<evidence type="ECO:0000256" key="9">
    <source>
        <dbReference type="ARBA" id="ARBA00034808"/>
    </source>
</evidence>
<evidence type="ECO:0000256" key="4">
    <source>
        <dbReference type="ARBA" id="ARBA00022806"/>
    </source>
</evidence>
<evidence type="ECO:0000256" key="12">
    <source>
        <dbReference type="PROSITE-ProRule" id="PRU00560"/>
    </source>
</evidence>
<gene>
    <name evidence="15" type="ORF">BCM300_00954</name>
</gene>
<dbReference type="GO" id="GO:0016887">
    <property type="term" value="F:ATP hydrolysis activity"/>
    <property type="evidence" value="ECO:0007669"/>
    <property type="project" value="RHEA"/>
</dbReference>
<dbReference type="InterPro" id="IPR013986">
    <property type="entry name" value="DExx_box_DNA_helicase_dom_sf"/>
</dbReference>
<evidence type="ECO:0000256" key="1">
    <source>
        <dbReference type="ARBA" id="ARBA00009922"/>
    </source>
</evidence>
<dbReference type="PANTHER" id="PTHR11070:SF2">
    <property type="entry name" value="ATP-DEPENDENT DNA HELICASE SRS2"/>
    <property type="match status" value="1"/>
</dbReference>
<evidence type="ECO:0000259" key="13">
    <source>
        <dbReference type="PROSITE" id="PS51198"/>
    </source>
</evidence>
<dbReference type="InterPro" id="IPR014017">
    <property type="entry name" value="DNA_helicase_UvrD-like_C"/>
</dbReference>
<evidence type="ECO:0000313" key="15">
    <source>
        <dbReference type="EMBL" id="SMA52939.1"/>
    </source>
</evidence>
<dbReference type="Proteomes" id="UP000198366">
    <property type="component" value="Chromosome I"/>
</dbReference>
<feature type="domain" description="UvrD-like helicase ATP-binding" evidence="13">
    <location>
        <begin position="5"/>
        <end position="278"/>
    </location>
</feature>
<dbReference type="GO" id="GO:0033202">
    <property type="term" value="C:DNA helicase complex"/>
    <property type="evidence" value="ECO:0007669"/>
    <property type="project" value="TreeGrafter"/>
</dbReference>
<keyword evidence="6" id="KW-0238">DNA-binding</keyword>
<dbReference type="GO" id="GO:0000725">
    <property type="term" value="P:recombinational repair"/>
    <property type="evidence" value="ECO:0007669"/>
    <property type="project" value="TreeGrafter"/>
</dbReference>
<dbReference type="RefSeq" id="WP_089087001.1">
    <property type="nucleotide sequence ID" value="NZ_LT635456.1"/>
</dbReference>
<evidence type="ECO:0000256" key="6">
    <source>
        <dbReference type="ARBA" id="ARBA00023125"/>
    </source>
</evidence>
<dbReference type="InterPro" id="IPR014016">
    <property type="entry name" value="UvrD-like_ATP-bd"/>
</dbReference>
<feature type="domain" description="UvrD-like helicase C-terminal" evidence="14">
    <location>
        <begin position="279"/>
        <end position="597"/>
    </location>
</feature>
<protein>
    <recommendedName>
        <fullName evidence="9">DNA 3'-5' helicase</fullName>
        <ecNumber evidence="9">5.6.2.4</ecNumber>
    </recommendedName>
    <alternativeName>
        <fullName evidence="10">DNA 3'-5' helicase II</fullName>
    </alternativeName>
</protein>
<dbReference type="PROSITE" id="PS51217">
    <property type="entry name" value="UVRD_HELICASE_CTER"/>
    <property type="match status" value="1"/>
</dbReference>
<evidence type="ECO:0000256" key="2">
    <source>
        <dbReference type="ARBA" id="ARBA00022741"/>
    </source>
</evidence>
<evidence type="ECO:0000313" key="16">
    <source>
        <dbReference type="Proteomes" id="UP000198366"/>
    </source>
</evidence>
<dbReference type="Pfam" id="PF13361">
    <property type="entry name" value="UvrD_C"/>
    <property type="match status" value="1"/>
</dbReference>
<evidence type="ECO:0000256" key="8">
    <source>
        <dbReference type="ARBA" id="ARBA00034617"/>
    </source>
</evidence>
<dbReference type="GO" id="GO:0003677">
    <property type="term" value="F:DNA binding"/>
    <property type="evidence" value="ECO:0007669"/>
    <property type="project" value="UniProtKB-KW"/>
</dbReference>
<dbReference type="Gene3D" id="1.10.486.10">
    <property type="entry name" value="PCRA, domain 4"/>
    <property type="match status" value="2"/>
</dbReference>
<dbReference type="PANTHER" id="PTHR11070">
    <property type="entry name" value="UVRD / RECB / PCRA DNA HELICASE FAMILY MEMBER"/>
    <property type="match status" value="1"/>
</dbReference>
<evidence type="ECO:0000256" key="11">
    <source>
        <dbReference type="ARBA" id="ARBA00048988"/>
    </source>
</evidence>
<dbReference type="PROSITE" id="PS51198">
    <property type="entry name" value="UVRD_HELICASE_ATP_BIND"/>
    <property type="match status" value="1"/>
</dbReference>
<keyword evidence="2 12" id="KW-0547">Nucleotide-binding</keyword>
<dbReference type="Pfam" id="PF00580">
    <property type="entry name" value="UvrD-helicase"/>
    <property type="match status" value="1"/>
</dbReference>
<dbReference type="EC" id="5.6.2.4" evidence="9"/>
<dbReference type="CDD" id="cd17932">
    <property type="entry name" value="DEXQc_UvrD"/>
    <property type="match status" value="1"/>
</dbReference>
<dbReference type="GO" id="GO:0043138">
    <property type="term" value="F:3'-5' DNA helicase activity"/>
    <property type="evidence" value="ECO:0007669"/>
    <property type="project" value="UniProtKB-EC"/>
</dbReference>
<evidence type="ECO:0000256" key="5">
    <source>
        <dbReference type="ARBA" id="ARBA00022840"/>
    </source>
</evidence>
<comment type="similarity">
    <text evidence="1">Belongs to the helicase family. UvrD subfamily.</text>
</comment>
<feature type="binding site" evidence="12">
    <location>
        <begin position="26"/>
        <end position="33"/>
    </location>
    <ligand>
        <name>ATP</name>
        <dbReference type="ChEBI" id="CHEBI:30616"/>
    </ligand>
</feature>
<keyword evidence="4 12" id="KW-0347">Helicase</keyword>
<dbReference type="Gene3D" id="3.40.50.300">
    <property type="entry name" value="P-loop containing nucleotide triphosphate hydrolases"/>
    <property type="match status" value="3"/>
</dbReference>
<dbReference type="GO" id="GO:0005524">
    <property type="term" value="F:ATP binding"/>
    <property type="evidence" value="ECO:0007669"/>
    <property type="project" value="UniProtKB-UniRule"/>
</dbReference>
<dbReference type="InterPro" id="IPR000212">
    <property type="entry name" value="DNA_helicase_UvrD/REP"/>
</dbReference>
<dbReference type="SUPFAM" id="SSF52540">
    <property type="entry name" value="P-loop containing nucleoside triphosphate hydrolases"/>
    <property type="match status" value="1"/>
</dbReference>
<organism evidence="15 16">
    <name type="scientific">Helicobacter pylori</name>
    <name type="common">Campylobacter pylori</name>
    <dbReference type="NCBI Taxonomy" id="210"/>
    <lineage>
        <taxon>Bacteria</taxon>
        <taxon>Pseudomonadati</taxon>
        <taxon>Campylobacterota</taxon>
        <taxon>Epsilonproteobacteria</taxon>
        <taxon>Campylobacterales</taxon>
        <taxon>Helicobacteraceae</taxon>
        <taxon>Helicobacter</taxon>
    </lineage>
</organism>
<name>A0A238GVL1_HELPX</name>
<sequence length="678" mass="76952">MLETLQLNPEQRKAASALQGYNLIIASAGTGKTSTIVGRILHLLNNGIKPEEILLLTFTNKASNEMIARVAKYSKLSSKIEAGTFHAVAYRYLKEHYPNLSLKQPKELRKLLESIVDTKNALNATDEDKKPYTSQHLYALYSLYTNALKQEDFSAWLSSKNPEHAPYAAFYENILEEFENTKKKHDYIDYNDLLLLFKKAMLERPSPYKEVLCDEFQDTNPLQESILDAINPPSLFCVGDYDQSIYAFNGADISIISNFTQKYKNARVFTLTKNYRSSKEILDLANQVIQHNQRIYPKNLEVVKSGKFNKPTLLNYNDNIAQCQDIAKRIVMRKNFKEVAVIFRNNASADQLEAALRSHNVPSKRKGSASFFESKEVALALDICALLFNPKDIMAAIHILSYISDIGSNTAKDIHEALMLLGNGDLKLALTQPNQEAKIYTKKKEITSMGLFEEIFALENSSRFNSVIDKAFHSHPVLMHPKISLNGAKTLSDFFMLYTKAPTHSPSALIKHILESAFFQTFKTRLLKERSKNKDGSYNEFKKLQAQKRFNEKMDLLSSLAKNYQNLGRFLNGTLIGSSEATQGEGVNLLSVHASKGLEFKDVYIIDLMEGRFPNHKLMNTGGGIEEERRLFYVAITRAKENLWLSYAKNELRENAKPKEHKPSVFLYEAGLLKPDSK</sequence>
<keyword evidence="3 12" id="KW-0378">Hydrolase</keyword>
<dbReference type="Gene3D" id="1.10.10.160">
    <property type="match status" value="1"/>
</dbReference>
<evidence type="ECO:0000256" key="10">
    <source>
        <dbReference type="ARBA" id="ARBA00034923"/>
    </source>
</evidence>
<evidence type="ECO:0000256" key="7">
    <source>
        <dbReference type="ARBA" id="ARBA00023235"/>
    </source>
</evidence>
<keyword evidence="5 12" id="KW-0067">ATP-binding</keyword>
<reference evidence="15 16" key="1">
    <citation type="submission" date="2016-12" db="EMBL/GenBank/DDBJ databases">
        <authorList>
            <person name="Song W.-J."/>
            <person name="Kurnit D.M."/>
        </authorList>
    </citation>
    <scope>NUCLEOTIDE SEQUENCE [LARGE SCALE GENOMIC DNA]</scope>
    <source>
        <strain evidence="15">BCM-300</strain>
    </source>
</reference>
<comment type="catalytic activity">
    <reaction evidence="8">
        <text>Couples ATP hydrolysis with the unwinding of duplex DNA by translocating in the 3'-5' direction.</text>
        <dbReference type="EC" id="5.6.2.4"/>
    </reaction>
</comment>
<accession>A0A238GVL1</accession>
<keyword evidence="7" id="KW-0413">Isomerase</keyword>
<evidence type="ECO:0000259" key="14">
    <source>
        <dbReference type="PROSITE" id="PS51217"/>
    </source>
</evidence>
<comment type="catalytic activity">
    <reaction evidence="11">
        <text>ATP + H2O = ADP + phosphate + H(+)</text>
        <dbReference type="Rhea" id="RHEA:13065"/>
        <dbReference type="ChEBI" id="CHEBI:15377"/>
        <dbReference type="ChEBI" id="CHEBI:15378"/>
        <dbReference type="ChEBI" id="CHEBI:30616"/>
        <dbReference type="ChEBI" id="CHEBI:43474"/>
        <dbReference type="ChEBI" id="CHEBI:456216"/>
        <dbReference type="EC" id="5.6.2.4"/>
    </reaction>
</comment>
<dbReference type="GO" id="GO:0005829">
    <property type="term" value="C:cytosol"/>
    <property type="evidence" value="ECO:0007669"/>
    <property type="project" value="TreeGrafter"/>
</dbReference>
<dbReference type="InterPro" id="IPR027417">
    <property type="entry name" value="P-loop_NTPase"/>
</dbReference>
<dbReference type="EMBL" id="LT837687">
    <property type="protein sequence ID" value="SMA52939.1"/>
    <property type="molecule type" value="Genomic_DNA"/>
</dbReference>
<evidence type="ECO:0000256" key="3">
    <source>
        <dbReference type="ARBA" id="ARBA00022801"/>
    </source>
</evidence>
<dbReference type="AlphaFoldDB" id="A0A238GVL1"/>
<proteinExistence type="inferred from homology"/>